<protein>
    <submittedName>
        <fullName evidence="1">Uncharacterized protein</fullName>
    </submittedName>
</protein>
<evidence type="ECO:0000313" key="1">
    <source>
        <dbReference type="EMBL" id="LAB21985.1"/>
    </source>
</evidence>
<reference evidence="1" key="1">
    <citation type="submission" date="2017-07" db="EMBL/GenBank/DDBJ databases">
        <authorList>
            <person name="Mikheyev A."/>
            <person name="Grau M."/>
        </authorList>
    </citation>
    <scope>NUCLEOTIDE SEQUENCE</scope>
    <source>
        <tissue evidence="1">Venom_gland</tissue>
    </source>
</reference>
<sequence>MLIFLIYQLAGLNPGSPLWHSLNNFDINTQWKAKWAAECPGTGSYIDDPTQKMAGFDIPHQHWSTLNRIRTQHGVCQDSLFKWGLVSTPQCNCGCSSTNIHHMVSECPSRAVPMSDFFQHKTVLSLNGWVNWTLTFEPL</sequence>
<name>A0A2D4LLQ5_9SAUR</name>
<dbReference type="EMBL" id="IACM01025140">
    <property type="protein sequence ID" value="LAB21985.1"/>
    <property type="molecule type" value="Transcribed_RNA"/>
</dbReference>
<proteinExistence type="predicted"/>
<dbReference type="AlphaFoldDB" id="A0A2D4LLQ5"/>
<reference evidence="1" key="2">
    <citation type="submission" date="2017-11" db="EMBL/GenBank/DDBJ databases">
        <title>Coralsnake Venomics: Analyses of Venom Gland Transcriptomes and Proteomes of Six Brazilian Taxa.</title>
        <authorList>
            <person name="Aird S.D."/>
            <person name="Jorge da Silva N."/>
            <person name="Qiu L."/>
            <person name="Villar-Briones A."/>
            <person name="Aparecida-Saddi V."/>
            <person name="Campos-Telles M.P."/>
            <person name="Grau M."/>
            <person name="Mikheyev A.S."/>
        </authorList>
    </citation>
    <scope>NUCLEOTIDE SEQUENCE</scope>
    <source>
        <tissue evidence="1">Venom_gland</tissue>
    </source>
</reference>
<organism evidence="1">
    <name type="scientific">Micrurus spixii</name>
    <name type="common">Amazon coral snake</name>
    <dbReference type="NCBI Taxonomy" id="129469"/>
    <lineage>
        <taxon>Eukaryota</taxon>
        <taxon>Metazoa</taxon>
        <taxon>Chordata</taxon>
        <taxon>Craniata</taxon>
        <taxon>Vertebrata</taxon>
        <taxon>Euteleostomi</taxon>
        <taxon>Lepidosauria</taxon>
        <taxon>Squamata</taxon>
        <taxon>Bifurcata</taxon>
        <taxon>Unidentata</taxon>
        <taxon>Episquamata</taxon>
        <taxon>Toxicofera</taxon>
        <taxon>Serpentes</taxon>
        <taxon>Colubroidea</taxon>
        <taxon>Elapidae</taxon>
        <taxon>Elapinae</taxon>
        <taxon>Micrurus</taxon>
    </lineage>
</organism>
<accession>A0A2D4LLQ5</accession>